<comment type="caution">
    <text evidence="1">The sequence shown here is derived from an EMBL/GenBank/DDBJ whole genome shotgun (WGS) entry which is preliminary data.</text>
</comment>
<reference evidence="1" key="1">
    <citation type="submission" date="2019-10" db="EMBL/GenBank/DDBJ databases">
        <title>The sequence and de novo assembly of the wild yak genome.</title>
        <authorList>
            <person name="Liu Y."/>
        </authorList>
    </citation>
    <scope>NUCLEOTIDE SEQUENCE [LARGE SCALE GENOMIC DNA]</scope>
    <source>
        <strain evidence="1">WY2019</strain>
    </source>
</reference>
<gene>
    <name evidence="1" type="ORF">E5288_WYG009887</name>
</gene>
<dbReference type="EMBL" id="VBQZ03000078">
    <property type="protein sequence ID" value="MXQ92076.1"/>
    <property type="molecule type" value="Genomic_DNA"/>
</dbReference>
<protein>
    <submittedName>
        <fullName evidence="1">Uncharacterized protein</fullName>
    </submittedName>
</protein>
<accession>A0A6B0RW18</accession>
<evidence type="ECO:0000313" key="1">
    <source>
        <dbReference type="EMBL" id="MXQ92076.1"/>
    </source>
</evidence>
<keyword evidence="2" id="KW-1185">Reference proteome</keyword>
<dbReference type="AlphaFoldDB" id="A0A6B0RW18"/>
<name>A0A6B0RW18_9CETA</name>
<sequence>MEDTRFLFFLHMERCSSLTGGKRNGNDLETGELGPAVSLWSPHHTQSRDTLAPLKEVIYHVCNKTDCGTVMRGTHPEAGLLSDRTARENQRMVNAVSMAQSYADIRRKLQKLEGFTGMNIFTNKMFVNPDREAPKMGDKRMKQRGTPRLLLDSNSEISSIFRHSNDSYDCLPFDVMGVPVSLLTILYGTEDQAMHIRMS</sequence>
<dbReference type="Proteomes" id="UP000322234">
    <property type="component" value="Unassembled WGS sequence"/>
</dbReference>
<proteinExistence type="predicted"/>
<organism evidence="1 2">
    <name type="scientific">Bos mutus</name>
    <name type="common">wild yak</name>
    <dbReference type="NCBI Taxonomy" id="72004"/>
    <lineage>
        <taxon>Eukaryota</taxon>
        <taxon>Metazoa</taxon>
        <taxon>Chordata</taxon>
        <taxon>Craniata</taxon>
        <taxon>Vertebrata</taxon>
        <taxon>Euteleostomi</taxon>
        <taxon>Mammalia</taxon>
        <taxon>Eutheria</taxon>
        <taxon>Laurasiatheria</taxon>
        <taxon>Artiodactyla</taxon>
        <taxon>Ruminantia</taxon>
        <taxon>Pecora</taxon>
        <taxon>Bovidae</taxon>
        <taxon>Bovinae</taxon>
        <taxon>Bos</taxon>
    </lineage>
</organism>
<evidence type="ECO:0000313" key="2">
    <source>
        <dbReference type="Proteomes" id="UP000322234"/>
    </source>
</evidence>